<dbReference type="PROSITE" id="PS51192">
    <property type="entry name" value="HELICASE_ATP_BIND_1"/>
    <property type="match status" value="1"/>
</dbReference>
<dbReference type="Gene3D" id="3.40.50.300">
    <property type="entry name" value="P-loop containing nucleotide triphosphate hydrolases"/>
    <property type="match status" value="2"/>
</dbReference>
<dbReference type="PANTHER" id="PTHR47396:SF1">
    <property type="entry name" value="ATP-DEPENDENT HELICASE IRC3-RELATED"/>
    <property type="match status" value="1"/>
</dbReference>
<dbReference type="KEGG" id="vg:79412964"/>
<dbReference type="GO" id="GO:0004386">
    <property type="term" value="F:helicase activity"/>
    <property type="evidence" value="ECO:0007669"/>
    <property type="project" value="UniProtKB-KW"/>
</dbReference>
<dbReference type="SMART" id="SM00490">
    <property type="entry name" value="HELICc"/>
    <property type="match status" value="1"/>
</dbReference>
<accession>A0AAE9VEA9</accession>
<keyword evidence="3" id="KW-0378">Hydrolase</keyword>
<dbReference type="Proteomes" id="UP001211688">
    <property type="component" value="Segment"/>
</dbReference>
<dbReference type="Pfam" id="PF04851">
    <property type="entry name" value="ResIII"/>
    <property type="match status" value="1"/>
</dbReference>
<dbReference type="GeneID" id="79412964"/>
<feature type="domain" description="Helicase ATP-binding" evidence="1">
    <location>
        <begin position="27"/>
        <end position="186"/>
    </location>
</feature>
<organism evidence="3 4">
    <name type="scientific">Pseudomonas phage MiCath</name>
    <dbReference type="NCBI Taxonomy" id="3003729"/>
    <lineage>
        <taxon>Viruses</taxon>
        <taxon>Duplodnaviria</taxon>
        <taxon>Heunggongvirae</taxon>
        <taxon>Uroviricota</taxon>
        <taxon>Caudoviricetes</taxon>
        <taxon>Queuovirinae</taxon>
        <taxon>Micathvirus</taxon>
        <taxon>Micathvirus micath</taxon>
    </lineage>
</organism>
<dbReference type="InterPro" id="IPR050742">
    <property type="entry name" value="Helicase_Restrict-Modif_Enz"/>
</dbReference>
<dbReference type="InterPro" id="IPR027417">
    <property type="entry name" value="P-loop_NTPase"/>
</dbReference>
<dbReference type="EMBL" id="OP882271">
    <property type="protein sequence ID" value="WAX22402.1"/>
    <property type="molecule type" value="Genomic_DNA"/>
</dbReference>
<name>A0AAE9VEA9_9CAUD</name>
<evidence type="ECO:0000259" key="1">
    <source>
        <dbReference type="PROSITE" id="PS51192"/>
    </source>
</evidence>
<sequence>MNNSITPLAQVFQDRSYQVEAVNCLWDYFLYNEGDPVVAMPTGTGKSVVIARFIKRAMESYPLTRIIMITHVKELIKQNFEKLMLMWPFAPAGVCSAGLNSSDTSKPITFAGIASVYKKWAVFGFIDFLMIDEAHLLSPTETTMYQEFIRGLRTINPLMKVIGLTATPWRMGHGSITDPIELPNGELRPGMFTDICFNITGMAAFNRLIAEGFLAPLVPKRTSMELDVSGVHTRGGEYIPGELQKAVDQYDITERCLREAMEVGHDRKCWLVFAAGVTHAVNVCAMLNSLGIEARVVHSKMTGKERDQNIADHKAGKFTALVNNGILTTGYDCPQIDLIVCLRPTQSVVLWVQICGRGTRPSPGKENCMILDFARNSKRLGPINDPIIPRRKGKGGGTAPIKVCPVCDTENHASVRFCEGITANGEKCTHEFDFSVKISEGAGTDDIIRGDLPLVEVFKVDHIVYSVHNKPGGTPSVKVAYHCNVRTFFEFIGFENPYPAVVKKALRWWKARTDLPMPKNCNEAIEVAHGIKTPTHLRVWINKKYPEIMLHCFDGTGFGKHEDDGMRPGTQAETPTAMIALPKDEEAVEFDAYDDDIPF</sequence>
<proteinExistence type="predicted"/>
<dbReference type="InterPro" id="IPR014001">
    <property type="entry name" value="Helicase_ATP-bd"/>
</dbReference>
<dbReference type="RefSeq" id="YP_010719824.1">
    <property type="nucleotide sequence ID" value="NC_072502.1"/>
</dbReference>
<dbReference type="PROSITE" id="PS51194">
    <property type="entry name" value="HELICASE_CTER"/>
    <property type="match status" value="1"/>
</dbReference>
<keyword evidence="3" id="KW-0347">Helicase</keyword>
<evidence type="ECO:0000313" key="4">
    <source>
        <dbReference type="Proteomes" id="UP001211688"/>
    </source>
</evidence>
<dbReference type="InterPro" id="IPR001650">
    <property type="entry name" value="Helicase_C-like"/>
</dbReference>
<dbReference type="GO" id="GO:0003677">
    <property type="term" value="F:DNA binding"/>
    <property type="evidence" value="ECO:0007669"/>
    <property type="project" value="InterPro"/>
</dbReference>
<keyword evidence="4" id="KW-1185">Reference proteome</keyword>
<evidence type="ECO:0000259" key="2">
    <source>
        <dbReference type="PROSITE" id="PS51194"/>
    </source>
</evidence>
<dbReference type="PANTHER" id="PTHR47396">
    <property type="entry name" value="TYPE I RESTRICTION ENZYME ECOKI R PROTEIN"/>
    <property type="match status" value="1"/>
</dbReference>
<protein>
    <submittedName>
        <fullName evidence="3">DNA helicase</fullName>
    </submittedName>
</protein>
<keyword evidence="3" id="KW-0547">Nucleotide-binding</keyword>
<dbReference type="InterPro" id="IPR006935">
    <property type="entry name" value="Helicase/UvrB_N"/>
</dbReference>
<dbReference type="GO" id="GO:0016787">
    <property type="term" value="F:hydrolase activity"/>
    <property type="evidence" value="ECO:0007669"/>
    <property type="project" value="InterPro"/>
</dbReference>
<dbReference type="SUPFAM" id="SSF52540">
    <property type="entry name" value="P-loop containing nucleoside triphosphate hydrolases"/>
    <property type="match status" value="1"/>
</dbReference>
<dbReference type="SMART" id="SM00487">
    <property type="entry name" value="DEXDc"/>
    <property type="match status" value="1"/>
</dbReference>
<keyword evidence="3" id="KW-0067">ATP-binding</keyword>
<evidence type="ECO:0000313" key="3">
    <source>
        <dbReference type="EMBL" id="WAX22402.1"/>
    </source>
</evidence>
<feature type="domain" description="Helicase C-terminal" evidence="2">
    <location>
        <begin position="256"/>
        <end position="407"/>
    </location>
</feature>
<reference evidence="3" key="1">
    <citation type="submission" date="2022-11" db="EMBL/GenBank/DDBJ databases">
        <authorList>
            <person name="Jaryenneh J.D."/>
            <person name="Schoeniger J.S."/>
            <person name="Mageeney C.M."/>
        </authorList>
    </citation>
    <scope>NUCLEOTIDE SEQUENCE</scope>
</reference>
<dbReference type="Pfam" id="PF00271">
    <property type="entry name" value="Helicase_C"/>
    <property type="match status" value="1"/>
</dbReference>
<dbReference type="GO" id="GO:0005524">
    <property type="term" value="F:ATP binding"/>
    <property type="evidence" value="ECO:0007669"/>
    <property type="project" value="InterPro"/>
</dbReference>